<dbReference type="EMBL" id="KV419422">
    <property type="protein sequence ID" value="KZS90272.1"/>
    <property type="molecule type" value="Genomic_DNA"/>
</dbReference>
<protein>
    <recommendedName>
        <fullName evidence="5">CHRD domain-containing protein</fullName>
    </recommendedName>
</protein>
<dbReference type="InterPro" id="IPR053216">
    <property type="entry name" value="Appressorial_penetr-assoc"/>
</dbReference>
<evidence type="ECO:0000313" key="4">
    <source>
        <dbReference type="Proteomes" id="UP000076722"/>
    </source>
</evidence>
<gene>
    <name evidence="3" type="ORF">SISNIDRAFT_415772</name>
</gene>
<feature type="compositionally biased region" description="Low complexity" evidence="1">
    <location>
        <begin position="42"/>
        <end position="55"/>
    </location>
</feature>
<dbReference type="AlphaFoldDB" id="A0A164R5M5"/>
<dbReference type="PANTHER" id="PTHR34587">
    <property type="entry name" value="VWFA DOMAIN-CONTAINING PROTEIN"/>
    <property type="match status" value="1"/>
</dbReference>
<accession>A0A164R5M5</accession>
<sequence length="325" mass="32936">MKFSVALSSLILLLPLLAEASPLGSSLQARRGGRDRGGKGGDNNAKGGADNAKGGNQNGGGDAATSTTDAAAASSTTAAAAAASSSVAATGQAQDPTDNTADAQTSLTLDPSQVMKGIQQDGQAVQEAGQVASLTSTNNFINFCLTQPNLPLTNGQQVIDGSCNPVPMGVILAQKNMPSAKFVFPTNGANVDANKPFTVQLAVANMETGNFVNAQSNYFGAPQQINSAGQLVAHSHIVIESIPSLTSTAVTDPTKFAFFKGLNAAAVNGVLTADVTNGLPAGTYRIASINTAANHQPALVAVAQHGTLDDMTYVSGLFQISLSLF</sequence>
<keyword evidence="2" id="KW-0732">Signal</keyword>
<dbReference type="OrthoDB" id="2336871at2759"/>
<dbReference type="PANTHER" id="PTHR34587:SF2">
    <property type="entry name" value="G-PROTEIN COUPLED RECEPTORS FAMILY 1 PROFILE DOMAIN-CONTAINING PROTEIN"/>
    <property type="match status" value="1"/>
</dbReference>
<evidence type="ECO:0000256" key="1">
    <source>
        <dbReference type="SAM" id="MobiDB-lite"/>
    </source>
</evidence>
<evidence type="ECO:0000313" key="3">
    <source>
        <dbReference type="EMBL" id="KZS90272.1"/>
    </source>
</evidence>
<feature type="region of interest" description="Disordered" evidence="1">
    <location>
        <begin position="25"/>
        <end position="67"/>
    </location>
</feature>
<keyword evidence="4" id="KW-1185">Reference proteome</keyword>
<dbReference type="Proteomes" id="UP000076722">
    <property type="component" value="Unassembled WGS sequence"/>
</dbReference>
<reference evidence="3 4" key="1">
    <citation type="journal article" date="2016" name="Mol. Biol. Evol.">
        <title>Comparative Genomics of Early-Diverging Mushroom-Forming Fungi Provides Insights into the Origins of Lignocellulose Decay Capabilities.</title>
        <authorList>
            <person name="Nagy L.G."/>
            <person name="Riley R."/>
            <person name="Tritt A."/>
            <person name="Adam C."/>
            <person name="Daum C."/>
            <person name="Floudas D."/>
            <person name="Sun H."/>
            <person name="Yadav J.S."/>
            <person name="Pangilinan J."/>
            <person name="Larsson K.H."/>
            <person name="Matsuura K."/>
            <person name="Barry K."/>
            <person name="Labutti K."/>
            <person name="Kuo R."/>
            <person name="Ohm R.A."/>
            <person name="Bhattacharya S.S."/>
            <person name="Shirouzu T."/>
            <person name="Yoshinaga Y."/>
            <person name="Martin F.M."/>
            <person name="Grigoriev I.V."/>
            <person name="Hibbett D.S."/>
        </authorList>
    </citation>
    <scope>NUCLEOTIDE SEQUENCE [LARGE SCALE GENOMIC DNA]</scope>
    <source>
        <strain evidence="3 4">HHB9708</strain>
    </source>
</reference>
<organism evidence="3 4">
    <name type="scientific">Sistotremastrum niveocremeum HHB9708</name>
    <dbReference type="NCBI Taxonomy" id="1314777"/>
    <lineage>
        <taxon>Eukaryota</taxon>
        <taxon>Fungi</taxon>
        <taxon>Dikarya</taxon>
        <taxon>Basidiomycota</taxon>
        <taxon>Agaricomycotina</taxon>
        <taxon>Agaricomycetes</taxon>
        <taxon>Sistotremastrales</taxon>
        <taxon>Sistotremastraceae</taxon>
        <taxon>Sertulicium</taxon>
        <taxon>Sertulicium niveocremeum</taxon>
    </lineage>
</organism>
<feature type="chain" id="PRO_5007852801" description="CHRD domain-containing protein" evidence="2">
    <location>
        <begin position="21"/>
        <end position="325"/>
    </location>
</feature>
<evidence type="ECO:0008006" key="5">
    <source>
        <dbReference type="Google" id="ProtNLM"/>
    </source>
</evidence>
<name>A0A164R5M5_9AGAM</name>
<proteinExistence type="predicted"/>
<feature type="signal peptide" evidence="2">
    <location>
        <begin position="1"/>
        <end position="20"/>
    </location>
</feature>
<evidence type="ECO:0000256" key="2">
    <source>
        <dbReference type="SAM" id="SignalP"/>
    </source>
</evidence>
<dbReference type="STRING" id="1314777.A0A164R5M5"/>